<comment type="caution">
    <text evidence="2">The sequence shown here is derived from an EMBL/GenBank/DDBJ whole genome shotgun (WGS) entry which is preliminary data.</text>
</comment>
<proteinExistence type="predicted"/>
<dbReference type="InterPro" id="IPR010093">
    <property type="entry name" value="SinI_DNA-bd"/>
</dbReference>
<gene>
    <name evidence="2" type="ORF">QFZ36_004227</name>
</gene>
<dbReference type="Proteomes" id="UP001236806">
    <property type="component" value="Unassembled WGS sequence"/>
</dbReference>
<name>A0ABU0PRJ5_9MICC</name>
<accession>A0ABU0PRJ5</accession>
<keyword evidence="3" id="KW-1185">Reference proteome</keyword>
<dbReference type="EMBL" id="JAUSXB010000002">
    <property type="protein sequence ID" value="MDQ0676601.1"/>
    <property type="molecule type" value="Genomic_DNA"/>
</dbReference>
<dbReference type="NCBIfam" id="TIGR01764">
    <property type="entry name" value="excise"/>
    <property type="match status" value="1"/>
</dbReference>
<dbReference type="RefSeq" id="WP_306639372.1">
    <property type="nucleotide sequence ID" value="NZ_JAUSXB010000002.1"/>
</dbReference>
<organism evidence="2 3">
    <name type="scientific">Pseudarthrobacter siccitolerans</name>
    <dbReference type="NCBI Taxonomy" id="861266"/>
    <lineage>
        <taxon>Bacteria</taxon>
        <taxon>Bacillati</taxon>
        <taxon>Actinomycetota</taxon>
        <taxon>Actinomycetes</taxon>
        <taxon>Micrococcales</taxon>
        <taxon>Micrococcaceae</taxon>
        <taxon>Pseudarthrobacter</taxon>
    </lineage>
</organism>
<sequence length="95" mass="10505">MARWTEEVNKTAVPTTAPFPRMLTLDQVQEVLNLGKPLVYALVKSGELRAAQFGGRGIWRVREDDLTAYIDAAYEKTAKRIASGQIPEGDTPAED</sequence>
<evidence type="ECO:0000259" key="1">
    <source>
        <dbReference type="Pfam" id="PF12728"/>
    </source>
</evidence>
<feature type="domain" description="Helix-turn-helix" evidence="1">
    <location>
        <begin position="22"/>
        <end position="72"/>
    </location>
</feature>
<dbReference type="Pfam" id="PF12728">
    <property type="entry name" value="HTH_17"/>
    <property type="match status" value="1"/>
</dbReference>
<protein>
    <submittedName>
        <fullName evidence="2">Excisionase family DNA binding protein</fullName>
    </submittedName>
</protein>
<evidence type="ECO:0000313" key="2">
    <source>
        <dbReference type="EMBL" id="MDQ0676601.1"/>
    </source>
</evidence>
<dbReference type="InterPro" id="IPR041657">
    <property type="entry name" value="HTH_17"/>
</dbReference>
<evidence type="ECO:0000313" key="3">
    <source>
        <dbReference type="Proteomes" id="UP001236806"/>
    </source>
</evidence>
<reference evidence="2 3" key="1">
    <citation type="submission" date="2023-07" db="EMBL/GenBank/DDBJ databases">
        <title>Comparative genomics of wheat-associated soil bacteria to identify genetic determinants of phenazine resistance.</title>
        <authorList>
            <person name="Mouncey N."/>
        </authorList>
    </citation>
    <scope>NUCLEOTIDE SEQUENCE [LARGE SCALE GENOMIC DNA]</scope>
    <source>
        <strain evidence="2 3">W1I3</strain>
    </source>
</reference>